<dbReference type="Proteomes" id="UP001068021">
    <property type="component" value="Unassembled WGS sequence"/>
</dbReference>
<dbReference type="AlphaFoldDB" id="A0A9E4ZVK2"/>
<name>A0A9E4ZVK2_9EURY</name>
<reference evidence="1" key="1">
    <citation type="submission" date="2022-12" db="EMBL/GenBank/DDBJ databases">
        <title>Reclassification of two methanogenic archaea species isolated from the Kolyma lowland permafrost.</title>
        <authorList>
            <person name="Trubitsyn V.E."/>
            <person name="Rivkina E.M."/>
            <person name="Shcherbakova V.A."/>
        </authorList>
    </citation>
    <scope>NUCLEOTIDE SEQUENCE</scope>
    <source>
        <strain evidence="1">M2</strain>
        <strain evidence="2">MK4</strain>
    </source>
</reference>
<keyword evidence="3" id="KW-1185">Reference proteome</keyword>
<sequence length="42" mass="4691">MQPETIGTQSMCLTCLVCRFCPTWQYKVPLGVIAVVAKSSYH</sequence>
<organism evidence="1 3">
    <name type="scientific">Methanobacterium veterum</name>
    <dbReference type="NCBI Taxonomy" id="408577"/>
    <lineage>
        <taxon>Archaea</taxon>
        <taxon>Methanobacteriati</taxon>
        <taxon>Methanobacteriota</taxon>
        <taxon>Methanomada group</taxon>
        <taxon>Methanobacteria</taxon>
        <taxon>Methanobacteriales</taxon>
        <taxon>Methanobacteriaceae</taxon>
        <taxon>Methanobacterium</taxon>
    </lineage>
</organism>
<dbReference type="EMBL" id="JAPVES010000025">
    <property type="protein sequence ID" value="MCZ3371723.1"/>
    <property type="molecule type" value="Genomic_DNA"/>
</dbReference>
<proteinExistence type="predicted"/>
<evidence type="ECO:0000313" key="1">
    <source>
        <dbReference type="EMBL" id="MCZ3366049.1"/>
    </source>
</evidence>
<protein>
    <submittedName>
        <fullName evidence="1">Uncharacterized protein</fullName>
    </submittedName>
</protein>
<comment type="caution">
    <text evidence="1">The sequence shown here is derived from an EMBL/GenBank/DDBJ whole genome shotgun (WGS) entry which is preliminary data.</text>
</comment>
<accession>A0A9E4ZVK2</accession>
<dbReference type="RefSeq" id="WP_269221174.1">
    <property type="nucleotide sequence ID" value="NZ_JAPVER010000020.1"/>
</dbReference>
<dbReference type="EMBL" id="JAPVER010000020">
    <property type="protein sequence ID" value="MCZ3366049.1"/>
    <property type="molecule type" value="Genomic_DNA"/>
</dbReference>
<evidence type="ECO:0000313" key="2">
    <source>
        <dbReference type="EMBL" id="MCZ3371723.1"/>
    </source>
</evidence>
<dbReference type="Proteomes" id="UP001074446">
    <property type="component" value="Unassembled WGS sequence"/>
</dbReference>
<evidence type="ECO:0000313" key="3">
    <source>
        <dbReference type="Proteomes" id="UP001068021"/>
    </source>
</evidence>
<gene>
    <name evidence="2" type="ORF">O3H35_03665</name>
    <name evidence="1" type="ORF">O3H54_09180</name>
</gene>